<comment type="caution">
    <text evidence="4">The sequence shown here is derived from an EMBL/GenBank/DDBJ whole genome shotgun (WGS) entry which is preliminary data.</text>
</comment>
<dbReference type="OrthoDB" id="9815272at2"/>
<dbReference type="InterPro" id="IPR052933">
    <property type="entry name" value="DNA_Protect_Modify"/>
</dbReference>
<dbReference type="Pfam" id="PF00271">
    <property type="entry name" value="Helicase_C"/>
    <property type="match status" value="1"/>
</dbReference>
<dbReference type="SMART" id="SM00490">
    <property type="entry name" value="HELICc"/>
    <property type="match status" value="1"/>
</dbReference>
<keyword evidence="4" id="KW-0067">ATP-binding</keyword>
<evidence type="ECO:0000259" key="3">
    <source>
        <dbReference type="PROSITE" id="PS51194"/>
    </source>
</evidence>
<feature type="compositionally biased region" description="Polar residues" evidence="2">
    <location>
        <begin position="786"/>
        <end position="795"/>
    </location>
</feature>
<dbReference type="Pfam" id="PF04851">
    <property type="entry name" value="ResIII"/>
    <property type="match status" value="1"/>
</dbReference>
<dbReference type="PANTHER" id="PTHR41313">
    <property type="entry name" value="ADENINE-SPECIFIC METHYLTRANSFERASE"/>
    <property type="match status" value="1"/>
</dbReference>
<feature type="compositionally biased region" description="Basic and acidic residues" evidence="2">
    <location>
        <begin position="661"/>
        <end position="680"/>
    </location>
</feature>
<reference evidence="4 5" key="1">
    <citation type="submission" date="2019-11" db="EMBL/GenBank/DDBJ databases">
        <title>Draft genome sequences of five Paenibacillus species of dairy origin.</title>
        <authorList>
            <person name="Olajide A.M."/>
            <person name="Chen S."/>
            <person name="Lapointe G."/>
        </authorList>
    </citation>
    <scope>NUCLEOTIDE SEQUENCE [LARGE SCALE GENOMIC DNA]</scope>
    <source>
        <strain evidence="4 5">12CR55</strain>
    </source>
</reference>
<organism evidence="4 5">
    <name type="scientific">Paenibacillus woosongensis</name>
    <dbReference type="NCBI Taxonomy" id="307580"/>
    <lineage>
        <taxon>Bacteria</taxon>
        <taxon>Bacillati</taxon>
        <taxon>Bacillota</taxon>
        <taxon>Bacilli</taxon>
        <taxon>Bacillales</taxon>
        <taxon>Paenibacillaceae</taxon>
        <taxon>Paenibacillus</taxon>
    </lineage>
</organism>
<feature type="region of interest" description="Disordered" evidence="2">
    <location>
        <begin position="247"/>
        <end position="393"/>
    </location>
</feature>
<gene>
    <name evidence="4" type="ORF">GNP95_05745</name>
</gene>
<feature type="domain" description="Helicase C-terminal" evidence="3">
    <location>
        <begin position="2002"/>
        <end position="2170"/>
    </location>
</feature>
<dbReference type="GO" id="GO:0004386">
    <property type="term" value="F:helicase activity"/>
    <property type="evidence" value="ECO:0007669"/>
    <property type="project" value="UniProtKB-KW"/>
</dbReference>
<name>A0A7X2YZ52_9BACL</name>
<dbReference type="GO" id="GO:0005524">
    <property type="term" value="F:ATP binding"/>
    <property type="evidence" value="ECO:0007669"/>
    <property type="project" value="InterPro"/>
</dbReference>
<dbReference type="GO" id="GO:0003677">
    <property type="term" value="F:DNA binding"/>
    <property type="evidence" value="ECO:0007669"/>
    <property type="project" value="InterPro"/>
</dbReference>
<dbReference type="InterPro" id="IPR027417">
    <property type="entry name" value="P-loop_NTPase"/>
</dbReference>
<feature type="compositionally biased region" description="Basic and acidic residues" evidence="2">
    <location>
        <begin position="247"/>
        <end position="264"/>
    </location>
</feature>
<keyword evidence="1" id="KW-0175">Coiled coil</keyword>
<feature type="coiled-coil region" evidence="1">
    <location>
        <begin position="1718"/>
        <end position="1768"/>
    </location>
</feature>
<dbReference type="SMART" id="SM00487">
    <property type="entry name" value="DEXDc"/>
    <property type="match status" value="1"/>
</dbReference>
<dbReference type="InterPro" id="IPR001650">
    <property type="entry name" value="Helicase_C-like"/>
</dbReference>
<feature type="region of interest" description="Disordered" evidence="2">
    <location>
        <begin position="2402"/>
        <end position="2427"/>
    </location>
</feature>
<dbReference type="InterPro" id="IPR014001">
    <property type="entry name" value="Helicase_ATP-bd"/>
</dbReference>
<dbReference type="InterPro" id="IPR006935">
    <property type="entry name" value="Helicase/UvrB_N"/>
</dbReference>
<evidence type="ECO:0000256" key="2">
    <source>
        <dbReference type="SAM" id="MobiDB-lite"/>
    </source>
</evidence>
<keyword evidence="4" id="KW-0378">Hydrolase</keyword>
<feature type="compositionally biased region" description="Basic and acidic residues" evidence="2">
    <location>
        <begin position="2417"/>
        <end position="2427"/>
    </location>
</feature>
<dbReference type="Proteomes" id="UP000447876">
    <property type="component" value="Unassembled WGS sequence"/>
</dbReference>
<dbReference type="SUPFAM" id="SSF52540">
    <property type="entry name" value="P-loop containing nucleoside triphosphate hydrolases"/>
    <property type="match status" value="2"/>
</dbReference>
<dbReference type="Gene3D" id="3.40.50.150">
    <property type="entry name" value="Vaccinia Virus protein VP39"/>
    <property type="match status" value="1"/>
</dbReference>
<evidence type="ECO:0000313" key="4">
    <source>
        <dbReference type="EMBL" id="MUG44495.1"/>
    </source>
</evidence>
<accession>A0A7X2YZ52</accession>
<feature type="region of interest" description="Disordered" evidence="2">
    <location>
        <begin position="754"/>
        <end position="815"/>
    </location>
</feature>
<dbReference type="Gene3D" id="3.40.50.300">
    <property type="entry name" value="P-loop containing nucleotide triphosphate hydrolases"/>
    <property type="match status" value="2"/>
</dbReference>
<sequence>MTAKIQHIVDLSVHTARTVVEHPDRWADFLSTAAWNYKYPFQDQLLIYAQRPDATACASIDVWNKRLNRWVKRGAKGIALIEDRGNHFGLRHVFDISDTQSGDPRPVSLWRMEPGDIAVVTETLNNAFGEQEPDAAWPNALLSAARNAVDDNSSDYVDLLVRELEGSLLEELERQPVEVLFRQIVYHSVAYMALTRCGMNAPHYIGREDLSGIGNFNTLPALSQLGAAISDIAEMMLREIESTIRVQRRVERQTSQARDVRTVARETALTQNEAKRLPERTDEHGSDLHPSRGLSAARPDTDRGSSTDRQVWDVAQKLPENREERHIRQPAALGRTAPASDGNRPVGADAARTDDERTAPSAPGPGQSERSAGLDGLHEQPEATGGGDHSDRTDLQLKWYDRKTEDRSLPFFHDHHAINDLLRTAPLLKSKSEIEAFFAAHENEGERALYVRSLFAPGQSELTLDEDLLIGYEPYRNVLHLWTGPATEPTAQSFYDWEVIAGHINSMIVLNEFDPARKTEPSVQQQTLFMEQAEADTASAFVWPQAVIDAILQQGSGFANSKYRIALHFQQSLSEKENAEFLKREYGTGGRAPVLIGTDIYEHHDSKGITLTRRSMTDQEQKLVLPWMKVQKRIGELLAAGRYLNRLETERLPAFAEQLEGRRGQMAEEASARERLEQEHPSSSQQSETMERKQARYAYAPGDTVFFGADEYEILLVENGNVMLRDVHFPLFTKELERRDFERILRENPLNDHLLTDEQGVETEAEEPAGKEIEPELSDGDEPKSASASLQLTEQVSDEAHNEEAPSAPSAVEDVRSVAPQTTAVNYRITDDQLGHGGAKVKYGFNVAAIRLLKQLELEGRQATADEQVVLARYVGWGGIPQVFDEANAQWTAEYAELQSLLEPDEYASARASTLNAHYTSPVVIKAIYGCLERMGFRNGNILEPSCGIGNFFGLVPESFQDSQLFGVELDSITGRIAKQLYPQATIAISGYEETALPDSFFDLAIGNVPFGGYGVADKRYDKHKFLIHDYFFAKTLDKVRPGGIIAFITSKGTMDKQNPAVRKYIAERAELLGAVRLPNNAFQSNAGTEVTADILFLQKRDRMVTVTEQSVEWIGLAETAEGVPINAYFAAHPDMVLGTMAFDDRMYGNRQETTCNPYPDANLSELLGEALTNIHADWVEVEREVMPDEEDTSLPADPTVRNFSYTLVDGQLYYRENSRMHRVDTSATAAGRIKGMIRLRDTVRELIEYQTEDYSDEEIREQQRKLNAQYDRFTAQYGLINSRANSLAFADDSAYFLLCSLEVLDEEGKLLRKADMFTKRTIRQRTTVRHVETAEEALGVSIGEKARVDLPYMQELTDMTTEQLVQELRGVIFPNPERLDEKGQPVFETADAYLSGNVRDKLLIARRAAEMDAERYGENVKALEAVQPKDLDASEIDVRLGATWLPPEVIREFIFELVDTPYMFRQSIDVLYSEYTAAWNVRGKSNDRSNNIKANVTFGTNRVNAYKILEDTLNLRDVRIFDTVLENGVEKRVLNKQETAIAQQKQEMLKEAFRDWIWKDPQRRERLTRLYNDRFNAIRPREYDGSHIRFTGMNPEIRLRQHQVNAVARALYGGNSLFAHCVGAGKTFAMTAAAMESKHLGLCSKSMFVVPNHLTEQWAAEFLQLYPSANILVATKKDFETKNRKTFCARIATGDYDAIIIGHSQFEKIPISMERQRQQLEEQIYEITSGIRELKEAKGERYAIKQLEKTRKTLQAKLAKLNDTSRKDDVVTFEELGVDRLFVDEADSYKNLFLYTKMRNVAGLSQTEAQKSSDMFAKCRYLDELTGGRGIIFATGTPISNSITEMYTMQRYLQYERLRKQGLQHFDSWASTFGETVTAIELAPEGTGYRAKTRFARFYNLPELMNMFKEVADIQTADMLQLPVPKSHFHNVAVPPSDFQREMVADLAHRAERVRAKEVEPHEDNMLKITNDGRKLALDQRLANPMLPDDEGSKVSVCADNVFRLWKEHEEKRLAQLVFCDLSIPKQDGTFNVYDELRRKLTEKGVPTEEIAYIHDANTEVKKKELFAKVRTGQIRILLGSTFKMGAGTNVQTKLIALHDLDCPWRPRDLEQRSGRIIRQGNENSEVHIFRYVTENTFDAYLYQTLENKQRFISQIMTSKSPVRSAEDIDEAALSYAEVKALATGNPYIKEKMDLDIQVSKLKLLKANHLSQRYALEDRLLKVLPQQVKSTEDRIAGYEQDVALYLRSKSAVPEGTDESKFPGMVIKDFTYTERAAAGAALLEACKGMTSSEPQEAGSYLGFSLWLSFDSFHKEYKATLRGALDHTISLGMDAGGNITRLNNMLADLPAKLEHSRQQLSTLLQQMETAKEQVEAPFEKEQELLTKSARLAELNALLNMDKRENEAVDSVPDEEPEAPERRVVGRGR</sequence>
<dbReference type="SUPFAM" id="SSF53335">
    <property type="entry name" value="S-adenosyl-L-methionine-dependent methyltransferases"/>
    <property type="match status" value="1"/>
</dbReference>
<feature type="compositionally biased region" description="Basic and acidic residues" evidence="2">
    <location>
        <begin position="273"/>
        <end position="290"/>
    </location>
</feature>
<protein>
    <submittedName>
        <fullName evidence="4">Helicase</fullName>
    </submittedName>
</protein>
<evidence type="ECO:0000313" key="5">
    <source>
        <dbReference type="Proteomes" id="UP000447876"/>
    </source>
</evidence>
<evidence type="ECO:0000256" key="1">
    <source>
        <dbReference type="SAM" id="Coils"/>
    </source>
</evidence>
<feature type="region of interest" description="Disordered" evidence="2">
    <location>
        <begin position="661"/>
        <end position="693"/>
    </location>
</feature>
<keyword evidence="4" id="KW-0347">Helicase</keyword>
<dbReference type="InterPro" id="IPR029063">
    <property type="entry name" value="SAM-dependent_MTases_sf"/>
</dbReference>
<dbReference type="EMBL" id="WNZW01000001">
    <property type="protein sequence ID" value="MUG44495.1"/>
    <property type="molecule type" value="Genomic_DNA"/>
</dbReference>
<dbReference type="PANTHER" id="PTHR41313:SF1">
    <property type="entry name" value="DNA METHYLASE ADENINE-SPECIFIC DOMAIN-CONTAINING PROTEIN"/>
    <property type="match status" value="1"/>
</dbReference>
<keyword evidence="4" id="KW-0547">Nucleotide-binding</keyword>
<dbReference type="PROSITE" id="PS51194">
    <property type="entry name" value="HELICASE_CTER"/>
    <property type="match status" value="1"/>
</dbReference>
<dbReference type="GO" id="GO:0016787">
    <property type="term" value="F:hydrolase activity"/>
    <property type="evidence" value="ECO:0007669"/>
    <property type="project" value="InterPro"/>
</dbReference>
<proteinExistence type="predicted"/>